<dbReference type="Pfam" id="PF01739">
    <property type="entry name" value="CheR"/>
    <property type="match status" value="1"/>
</dbReference>
<evidence type="ECO:0000256" key="6">
    <source>
        <dbReference type="PIRSR" id="PIRSR000410-1"/>
    </source>
</evidence>
<dbReference type="STRING" id="717774.Marme_1103"/>
<feature type="binding site" evidence="6">
    <location>
        <position position="80"/>
    </location>
    <ligand>
        <name>S-adenosyl-L-methionine</name>
        <dbReference type="ChEBI" id="CHEBI:59789"/>
    </ligand>
</feature>
<feature type="binding site" evidence="6">
    <location>
        <position position="84"/>
    </location>
    <ligand>
        <name>S-adenosyl-L-methionine</name>
        <dbReference type="ChEBI" id="CHEBI:59789"/>
    </ligand>
</feature>
<dbReference type="GO" id="GO:0032259">
    <property type="term" value="P:methylation"/>
    <property type="evidence" value="ECO:0007669"/>
    <property type="project" value="UniProtKB-KW"/>
</dbReference>
<dbReference type="Pfam" id="PF03705">
    <property type="entry name" value="CheR_N"/>
    <property type="match status" value="1"/>
</dbReference>
<evidence type="ECO:0000256" key="5">
    <source>
        <dbReference type="PIRNR" id="PIRNR000410"/>
    </source>
</evidence>
<evidence type="ECO:0000256" key="4">
    <source>
        <dbReference type="ARBA" id="ARBA00022691"/>
    </source>
</evidence>
<dbReference type="AlphaFoldDB" id="F2JTV7"/>
<dbReference type="InterPro" id="IPR000780">
    <property type="entry name" value="CheR_MeTrfase"/>
</dbReference>
<protein>
    <recommendedName>
        <fullName evidence="5">Chemotaxis protein methyltransferase</fullName>
        <ecNumber evidence="5">2.1.1.80</ecNumber>
    </recommendedName>
</protein>
<dbReference type="PIRSF" id="PIRSF000410">
    <property type="entry name" value="CheR"/>
    <property type="match status" value="1"/>
</dbReference>
<dbReference type="PRINTS" id="PR00996">
    <property type="entry name" value="CHERMTFRASE"/>
</dbReference>
<evidence type="ECO:0000313" key="9">
    <source>
        <dbReference type="Proteomes" id="UP000001062"/>
    </source>
</evidence>
<keyword evidence="3 5" id="KW-0808">Transferase</keyword>
<proteinExistence type="predicted"/>
<feature type="binding site" evidence="6">
    <location>
        <position position="140"/>
    </location>
    <ligand>
        <name>S-adenosyl-L-methionine</name>
        <dbReference type="ChEBI" id="CHEBI:59789"/>
    </ligand>
</feature>
<feature type="binding site" evidence="6">
    <location>
        <begin position="214"/>
        <end position="215"/>
    </location>
    <ligand>
        <name>S-adenosyl-L-methionine</name>
        <dbReference type="ChEBI" id="CHEBI:59789"/>
    </ligand>
</feature>
<dbReference type="InterPro" id="IPR026024">
    <property type="entry name" value="Chemotaxis_MeTrfase_CheR"/>
</dbReference>
<dbReference type="eggNOG" id="COG1352">
    <property type="taxonomic scope" value="Bacteria"/>
</dbReference>
<dbReference type="InterPro" id="IPR029063">
    <property type="entry name" value="SAM-dependent_MTases_sf"/>
</dbReference>
<organism evidence="8 9">
    <name type="scientific">Marinomonas mediterranea (strain ATCC 700492 / JCM 21426 / NBRC 103028 / MMB-1)</name>
    <dbReference type="NCBI Taxonomy" id="717774"/>
    <lineage>
        <taxon>Bacteria</taxon>
        <taxon>Pseudomonadati</taxon>
        <taxon>Pseudomonadota</taxon>
        <taxon>Gammaproteobacteria</taxon>
        <taxon>Oceanospirillales</taxon>
        <taxon>Oceanospirillaceae</taxon>
        <taxon>Marinomonas</taxon>
    </lineage>
</organism>
<dbReference type="EMBL" id="CP002583">
    <property type="protein sequence ID" value="ADZ90378.1"/>
    <property type="molecule type" value="Genomic_DNA"/>
</dbReference>
<evidence type="ECO:0000256" key="2">
    <source>
        <dbReference type="ARBA" id="ARBA00022603"/>
    </source>
</evidence>
<sequence length="268" mass="31276">MCSLKREFHYTQEDFHRVRLLLKAISGINLVETKDSMVYSRLASRVRYLKMKKVSDYLAYIERDAEELEHFVNALTTNLTSFFREPHHFEQLTQFVRSGESVNRVWSAASSTGEEPYSIAMSLVRLWDKFDIPARVVASDINSHVLKAASEGAYHLDSVESIEDKQRFFLKGKGRCEGMARVKPELRELVEFRQINLLNDEWPIEEEQDVIFCRNVMIYFEKEQQEALLVRLLTRLRKGGMYIAGHSENFSQFTNLMSPLGNTSYIKR</sequence>
<evidence type="ECO:0000256" key="1">
    <source>
        <dbReference type="ARBA" id="ARBA00001541"/>
    </source>
</evidence>
<dbReference type="PANTHER" id="PTHR24422:SF19">
    <property type="entry name" value="CHEMOTAXIS PROTEIN METHYLTRANSFERASE"/>
    <property type="match status" value="1"/>
</dbReference>
<dbReference type="OrthoDB" id="9816309at2"/>
<dbReference type="PROSITE" id="PS50123">
    <property type="entry name" value="CHER"/>
    <property type="match status" value="1"/>
</dbReference>
<evidence type="ECO:0000259" key="7">
    <source>
        <dbReference type="PROSITE" id="PS50123"/>
    </source>
</evidence>
<reference evidence="8 9" key="1">
    <citation type="journal article" date="2012" name="Stand. Genomic Sci.">
        <title>Complete genome sequence of the melanogenic marine bacterium Marinomonas mediterranea type strain (MMB-1(T)).</title>
        <authorList>
            <person name="Lucas-Elio P."/>
            <person name="Goodwin L."/>
            <person name="Woyke T."/>
            <person name="Pitluck S."/>
            <person name="Nolan M."/>
            <person name="Kyrpides N.C."/>
            <person name="Detter J.C."/>
            <person name="Copeland A."/>
            <person name="Teshima H."/>
            <person name="Bruce D."/>
            <person name="Detter C."/>
            <person name="Tapia R."/>
            <person name="Han S."/>
            <person name="Land M.L."/>
            <person name="Ivanova N."/>
            <person name="Mikhailova N."/>
            <person name="Johnston A.W."/>
            <person name="Sanchez-Amat A."/>
        </authorList>
    </citation>
    <scope>NUCLEOTIDE SEQUENCE [LARGE SCALE GENOMIC DNA]</scope>
    <source>
        <strain evidence="9">ATCC 700492 / JCM 21426 / NBRC 103028 / MMB-1</strain>
    </source>
</reference>
<keyword evidence="4 5" id="KW-0949">S-adenosyl-L-methionine</keyword>
<dbReference type="HOGENOM" id="CLU_025854_0_0_6"/>
<gene>
    <name evidence="8" type="ordered locus">Marme_1103</name>
</gene>
<name>F2JTV7_MARM1</name>
<feature type="binding site" evidence="6">
    <location>
        <position position="78"/>
    </location>
    <ligand>
        <name>S-adenosyl-L-methionine</name>
        <dbReference type="ChEBI" id="CHEBI:59789"/>
    </ligand>
</feature>
<dbReference type="KEGG" id="mme:Marme_1103"/>
<keyword evidence="2 5" id="KW-0489">Methyltransferase</keyword>
<dbReference type="PANTHER" id="PTHR24422">
    <property type="entry name" value="CHEMOTAXIS PROTEIN METHYLTRANSFERASE"/>
    <property type="match status" value="1"/>
</dbReference>
<dbReference type="SUPFAM" id="SSF47757">
    <property type="entry name" value="Chemotaxis receptor methyltransferase CheR, N-terminal domain"/>
    <property type="match status" value="1"/>
</dbReference>
<dbReference type="RefSeq" id="WP_013660283.1">
    <property type="nucleotide sequence ID" value="NC_015276.1"/>
</dbReference>
<dbReference type="InterPro" id="IPR036804">
    <property type="entry name" value="CheR_N_sf"/>
</dbReference>
<dbReference type="GO" id="GO:0008983">
    <property type="term" value="F:protein-glutamate O-methyltransferase activity"/>
    <property type="evidence" value="ECO:0007669"/>
    <property type="project" value="UniProtKB-EC"/>
</dbReference>
<evidence type="ECO:0000313" key="8">
    <source>
        <dbReference type="EMBL" id="ADZ90378.1"/>
    </source>
</evidence>
<dbReference type="SUPFAM" id="SSF53335">
    <property type="entry name" value="S-adenosyl-L-methionine-dependent methyltransferases"/>
    <property type="match status" value="1"/>
</dbReference>
<keyword evidence="9" id="KW-1185">Reference proteome</keyword>
<feature type="domain" description="CheR-type methyltransferase" evidence="7">
    <location>
        <begin position="3"/>
        <end position="268"/>
    </location>
</feature>
<feature type="binding site" evidence="6">
    <location>
        <begin position="196"/>
        <end position="197"/>
    </location>
    <ligand>
        <name>S-adenosyl-L-methionine</name>
        <dbReference type="ChEBI" id="CHEBI:59789"/>
    </ligand>
</feature>
<comment type="function">
    <text evidence="5">Methylation of the membrane-bound methyl-accepting chemotaxis proteins (MCP) to form gamma-glutamyl methyl ester residues in MCP.</text>
</comment>
<evidence type="ECO:0000256" key="3">
    <source>
        <dbReference type="ARBA" id="ARBA00022679"/>
    </source>
</evidence>
<dbReference type="EC" id="2.1.1.80" evidence="5"/>
<dbReference type="InterPro" id="IPR022641">
    <property type="entry name" value="CheR_N"/>
</dbReference>
<dbReference type="SMART" id="SM00138">
    <property type="entry name" value="MeTrc"/>
    <property type="match status" value="1"/>
</dbReference>
<dbReference type="Gene3D" id="1.10.155.10">
    <property type="entry name" value="Chemotaxis receptor methyltransferase CheR, N-terminal domain"/>
    <property type="match status" value="1"/>
</dbReference>
<dbReference type="InterPro" id="IPR050903">
    <property type="entry name" value="Bact_Chemotaxis_MeTrfase"/>
</dbReference>
<dbReference type="PATRIC" id="fig|717774.3.peg.1144"/>
<comment type="catalytic activity">
    <reaction evidence="1 5">
        <text>L-glutamyl-[protein] + S-adenosyl-L-methionine = [protein]-L-glutamate 5-O-methyl ester + S-adenosyl-L-homocysteine</text>
        <dbReference type="Rhea" id="RHEA:24452"/>
        <dbReference type="Rhea" id="RHEA-COMP:10208"/>
        <dbReference type="Rhea" id="RHEA-COMP:10311"/>
        <dbReference type="ChEBI" id="CHEBI:29973"/>
        <dbReference type="ChEBI" id="CHEBI:57856"/>
        <dbReference type="ChEBI" id="CHEBI:59789"/>
        <dbReference type="ChEBI" id="CHEBI:82795"/>
        <dbReference type="EC" id="2.1.1.80"/>
    </reaction>
</comment>
<dbReference type="Proteomes" id="UP000001062">
    <property type="component" value="Chromosome"/>
</dbReference>
<dbReference type="InterPro" id="IPR022642">
    <property type="entry name" value="CheR_C"/>
</dbReference>
<dbReference type="Gene3D" id="3.40.50.150">
    <property type="entry name" value="Vaccinia Virus protein VP39"/>
    <property type="match status" value="1"/>
</dbReference>
<feature type="binding site" evidence="6">
    <location>
        <position position="115"/>
    </location>
    <ligand>
        <name>S-adenosyl-L-methionine</name>
        <dbReference type="ChEBI" id="CHEBI:59789"/>
    </ligand>
</feature>
<accession>F2JTV7</accession>